<dbReference type="EMBL" id="SACN01000001">
    <property type="protein sequence ID" value="RVT94464.1"/>
    <property type="molecule type" value="Genomic_DNA"/>
</dbReference>
<proteinExistence type="inferred from homology"/>
<dbReference type="GO" id="GO:0006635">
    <property type="term" value="P:fatty acid beta-oxidation"/>
    <property type="evidence" value="ECO:0007669"/>
    <property type="project" value="TreeGrafter"/>
</dbReference>
<comment type="caution">
    <text evidence="3">The sequence shown here is derived from an EMBL/GenBank/DDBJ whole genome shotgun (WGS) entry which is preliminary data.</text>
</comment>
<dbReference type="PANTHER" id="PTHR11941:SF54">
    <property type="entry name" value="ENOYL-COA HYDRATASE, MITOCHONDRIAL"/>
    <property type="match status" value="1"/>
</dbReference>
<dbReference type="FunFam" id="1.10.12.10:FF:000001">
    <property type="entry name" value="Probable enoyl-CoA hydratase, mitochondrial"/>
    <property type="match status" value="1"/>
</dbReference>
<dbReference type="InterPro" id="IPR014748">
    <property type="entry name" value="Enoyl-CoA_hydra_C"/>
</dbReference>
<dbReference type="Pfam" id="PF00378">
    <property type="entry name" value="ECH_1"/>
    <property type="match status" value="1"/>
</dbReference>
<comment type="similarity">
    <text evidence="1">Belongs to the enoyl-CoA hydratase/isomerase family.</text>
</comment>
<organism evidence="3 4">
    <name type="scientific">Sphingomonas crocodyli</name>
    <dbReference type="NCBI Taxonomy" id="1979270"/>
    <lineage>
        <taxon>Bacteria</taxon>
        <taxon>Pseudomonadati</taxon>
        <taxon>Pseudomonadota</taxon>
        <taxon>Alphaproteobacteria</taxon>
        <taxon>Sphingomonadales</taxon>
        <taxon>Sphingomonadaceae</taxon>
        <taxon>Sphingomonas</taxon>
    </lineage>
</organism>
<dbReference type="CDD" id="cd06558">
    <property type="entry name" value="crotonase-like"/>
    <property type="match status" value="1"/>
</dbReference>
<dbReference type="PANTHER" id="PTHR11941">
    <property type="entry name" value="ENOYL-COA HYDRATASE-RELATED"/>
    <property type="match status" value="1"/>
</dbReference>
<dbReference type="Proteomes" id="UP000282971">
    <property type="component" value="Unassembled WGS sequence"/>
</dbReference>
<reference evidence="3 4" key="1">
    <citation type="submission" date="2019-01" db="EMBL/GenBank/DDBJ databases">
        <authorList>
            <person name="Chen W.-M."/>
        </authorList>
    </citation>
    <scope>NUCLEOTIDE SEQUENCE [LARGE SCALE GENOMIC DNA]</scope>
    <source>
        <strain evidence="3 4">CCP-7</strain>
    </source>
</reference>
<accession>A0A437MA14</accession>
<sequence>MAEVLKETPIEGVALLKLNRPEVLNALSVPLRLELAAHIDELNLDPAVRAIVITGDEKAFAAGADLTELKKRTVRDAQTRESVAAWVALRACQKPVIAAVNGFALGGGSELAFHCDIIIAGEGAKFGLPEVKVGIMPGAGGTQRLVRAVGKFKASRYLLTGDLIPAEVAYTMGIVSEVVPDDQVIPHALKIASKIAALPPLAVQAIKEAVGLGPDASLDTALALERKTFQLLFTTEDRDEGIAAFLEKRKPVFKGR</sequence>
<dbReference type="FunFam" id="3.90.226.10:FF:000009">
    <property type="entry name" value="Carnitinyl-CoA dehydratase"/>
    <property type="match status" value="1"/>
</dbReference>
<gene>
    <name evidence="3" type="ORF">EOD43_11695</name>
</gene>
<dbReference type="GO" id="GO:0016836">
    <property type="term" value="F:hydro-lyase activity"/>
    <property type="evidence" value="ECO:0007669"/>
    <property type="project" value="UniProtKB-ARBA"/>
</dbReference>
<protein>
    <submittedName>
        <fullName evidence="3">Enoyl-CoA hydratase</fullName>
    </submittedName>
</protein>
<dbReference type="Gene3D" id="1.10.12.10">
    <property type="entry name" value="Lyase 2-enoyl-coa Hydratase, Chain A, domain 2"/>
    <property type="match status" value="1"/>
</dbReference>
<dbReference type="InterPro" id="IPR029045">
    <property type="entry name" value="ClpP/crotonase-like_dom_sf"/>
</dbReference>
<dbReference type="RefSeq" id="WP_127743992.1">
    <property type="nucleotide sequence ID" value="NZ_SACN01000001.1"/>
</dbReference>
<evidence type="ECO:0000313" key="4">
    <source>
        <dbReference type="Proteomes" id="UP000282971"/>
    </source>
</evidence>
<name>A0A437MA14_9SPHN</name>
<keyword evidence="4" id="KW-1185">Reference proteome</keyword>
<dbReference type="InterPro" id="IPR001753">
    <property type="entry name" value="Enoyl-CoA_hydra/iso"/>
</dbReference>
<dbReference type="NCBIfam" id="NF006007">
    <property type="entry name" value="PRK08138.1"/>
    <property type="match status" value="1"/>
</dbReference>
<dbReference type="AlphaFoldDB" id="A0A437MA14"/>
<keyword evidence="2" id="KW-0456">Lyase</keyword>
<evidence type="ECO:0000256" key="1">
    <source>
        <dbReference type="ARBA" id="ARBA00005254"/>
    </source>
</evidence>
<evidence type="ECO:0000313" key="3">
    <source>
        <dbReference type="EMBL" id="RVT94464.1"/>
    </source>
</evidence>
<dbReference type="OrthoDB" id="9802898at2"/>
<evidence type="ECO:0000256" key="2">
    <source>
        <dbReference type="ARBA" id="ARBA00023239"/>
    </source>
</evidence>
<dbReference type="SUPFAM" id="SSF52096">
    <property type="entry name" value="ClpP/crotonase"/>
    <property type="match status" value="1"/>
</dbReference>
<dbReference type="Gene3D" id="3.90.226.10">
    <property type="entry name" value="2-enoyl-CoA Hydratase, Chain A, domain 1"/>
    <property type="match status" value="1"/>
</dbReference>